<feature type="coiled-coil region" evidence="1">
    <location>
        <begin position="107"/>
        <end position="134"/>
    </location>
</feature>
<name>A0A9N9GDZ6_9GLOM</name>
<reference evidence="2" key="1">
    <citation type="submission" date="2021-06" db="EMBL/GenBank/DDBJ databases">
        <authorList>
            <person name="Kallberg Y."/>
            <person name="Tangrot J."/>
            <person name="Rosling A."/>
        </authorList>
    </citation>
    <scope>NUCLEOTIDE SEQUENCE</scope>
    <source>
        <strain evidence="2">FL130A</strain>
    </source>
</reference>
<evidence type="ECO:0000313" key="3">
    <source>
        <dbReference type="Proteomes" id="UP000789508"/>
    </source>
</evidence>
<comment type="caution">
    <text evidence="2">The sequence shown here is derived from an EMBL/GenBank/DDBJ whole genome shotgun (WGS) entry which is preliminary data.</text>
</comment>
<gene>
    <name evidence="2" type="ORF">ALEPTO_LOCUS7895</name>
</gene>
<dbReference type="AlphaFoldDB" id="A0A9N9GDZ6"/>
<dbReference type="EMBL" id="CAJVPS010003859">
    <property type="protein sequence ID" value="CAG8595392.1"/>
    <property type="molecule type" value="Genomic_DNA"/>
</dbReference>
<organism evidence="2 3">
    <name type="scientific">Ambispora leptoticha</name>
    <dbReference type="NCBI Taxonomy" id="144679"/>
    <lineage>
        <taxon>Eukaryota</taxon>
        <taxon>Fungi</taxon>
        <taxon>Fungi incertae sedis</taxon>
        <taxon>Mucoromycota</taxon>
        <taxon>Glomeromycotina</taxon>
        <taxon>Glomeromycetes</taxon>
        <taxon>Archaeosporales</taxon>
        <taxon>Ambisporaceae</taxon>
        <taxon>Ambispora</taxon>
    </lineage>
</organism>
<sequence>VILNYLYMEKSNNSNFGSFSRPPTDHERVHDTLENDFKRMDKMFAKGEISFFGRNSDNVFKDLDYIRRKQIELAHQHVALENSQDEELPVIPTEDSAEAFKRNADLFVKKEQDLNNLMENLNNLMEKLEDLGQSMGQPLKFQKPK</sequence>
<protein>
    <submittedName>
        <fullName evidence="2">5374_t:CDS:1</fullName>
    </submittedName>
</protein>
<keyword evidence="1" id="KW-0175">Coiled coil</keyword>
<accession>A0A9N9GDZ6</accession>
<proteinExistence type="predicted"/>
<dbReference type="InterPro" id="IPR025271">
    <property type="entry name" value="CCDC28"/>
</dbReference>
<feature type="non-terminal residue" evidence="2">
    <location>
        <position position="1"/>
    </location>
</feature>
<dbReference type="Pfam" id="PF13270">
    <property type="entry name" value="CCDC28"/>
    <property type="match status" value="1"/>
</dbReference>
<dbReference type="OrthoDB" id="2419780at2759"/>
<dbReference type="Proteomes" id="UP000789508">
    <property type="component" value="Unassembled WGS sequence"/>
</dbReference>
<keyword evidence="3" id="KW-1185">Reference proteome</keyword>
<evidence type="ECO:0000256" key="1">
    <source>
        <dbReference type="SAM" id="Coils"/>
    </source>
</evidence>
<evidence type="ECO:0000313" key="2">
    <source>
        <dbReference type="EMBL" id="CAG8595392.1"/>
    </source>
</evidence>